<accession>A0A382K2D9</accession>
<dbReference type="SUPFAM" id="SSF46785">
    <property type="entry name" value="Winged helix' DNA-binding domain"/>
    <property type="match status" value="1"/>
</dbReference>
<dbReference type="Gene3D" id="1.10.10.10">
    <property type="entry name" value="Winged helix-like DNA-binding domain superfamily/Winged helix DNA-binding domain"/>
    <property type="match status" value="1"/>
</dbReference>
<evidence type="ECO:0008006" key="15">
    <source>
        <dbReference type="Google" id="ProtNLM"/>
    </source>
</evidence>
<dbReference type="GO" id="GO:0006281">
    <property type="term" value="P:DNA repair"/>
    <property type="evidence" value="ECO:0007669"/>
    <property type="project" value="UniProtKB-KW"/>
</dbReference>
<keyword evidence="10" id="KW-0234">DNA repair</keyword>
<comment type="similarity">
    <text evidence="1">Belongs to the peptidase S24 family.</text>
</comment>
<evidence type="ECO:0000256" key="9">
    <source>
        <dbReference type="ARBA" id="ARBA00023163"/>
    </source>
</evidence>
<dbReference type="InterPro" id="IPR036388">
    <property type="entry name" value="WH-like_DNA-bd_sf"/>
</dbReference>
<dbReference type="PANTHER" id="PTHR33516:SF2">
    <property type="entry name" value="LEXA REPRESSOR-RELATED"/>
    <property type="match status" value="1"/>
</dbReference>
<dbReference type="CDD" id="cd06529">
    <property type="entry name" value="S24_LexA-like"/>
    <property type="match status" value="1"/>
</dbReference>
<dbReference type="GO" id="GO:0009432">
    <property type="term" value="P:SOS response"/>
    <property type="evidence" value="ECO:0007669"/>
    <property type="project" value="UniProtKB-KW"/>
</dbReference>
<keyword evidence="9" id="KW-0804">Transcription</keyword>
<feature type="non-terminal residue" evidence="14">
    <location>
        <position position="1"/>
    </location>
</feature>
<evidence type="ECO:0000256" key="5">
    <source>
        <dbReference type="ARBA" id="ARBA00022801"/>
    </source>
</evidence>
<name>A0A382K2D9_9ZZZZ</name>
<protein>
    <recommendedName>
        <fullName evidence="15">LexA repressor DNA-binding domain-containing protein</fullName>
    </recommendedName>
</protein>
<keyword evidence="11" id="KW-0742">SOS response</keyword>
<evidence type="ECO:0000256" key="8">
    <source>
        <dbReference type="ARBA" id="ARBA00023125"/>
    </source>
</evidence>
<keyword evidence="2" id="KW-0678">Repressor</keyword>
<reference evidence="14" key="1">
    <citation type="submission" date="2018-05" db="EMBL/GenBank/DDBJ databases">
        <authorList>
            <person name="Lanie J.A."/>
            <person name="Ng W.-L."/>
            <person name="Kazmierczak K.M."/>
            <person name="Andrzejewski T.M."/>
            <person name="Davidsen T.M."/>
            <person name="Wayne K.J."/>
            <person name="Tettelin H."/>
            <person name="Glass J.I."/>
            <person name="Rusch D."/>
            <person name="Podicherti R."/>
            <person name="Tsui H.-C.T."/>
            <person name="Winkler M.E."/>
        </authorList>
    </citation>
    <scope>NUCLEOTIDE SEQUENCE</scope>
</reference>
<proteinExistence type="inferred from homology"/>
<evidence type="ECO:0000256" key="1">
    <source>
        <dbReference type="ARBA" id="ARBA00007484"/>
    </source>
</evidence>
<dbReference type="InterPro" id="IPR036286">
    <property type="entry name" value="LexA/Signal_pep-like_sf"/>
</dbReference>
<dbReference type="Pfam" id="PF01726">
    <property type="entry name" value="LexA_DNA_bind"/>
    <property type="match status" value="1"/>
</dbReference>
<dbReference type="GO" id="GO:0003677">
    <property type="term" value="F:DNA binding"/>
    <property type="evidence" value="ECO:0007669"/>
    <property type="project" value="UniProtKB-KW"/>
</dbReference>
<dbReference type="PRINTS" id="PR00726">
    <property type="entry name" value="LEXASERPTASE"/>
</dbReference>
<evidence type="ECO:0000256" key="3">
    <source>
        <dbReference type="ARBA" id="ARBA00022705"/>
    </source>
</evidence>
<keyword evidence="7" id="KW-0805">Transcription regulation</keyword>
<dbReference type="PANTHER" id="PTHR33516">
    <property type="entry name" value="LEXA REPRESSOR"/>
    <property type="match status" value="1"/>
</dbReference>
<evidence type="ECO:0000256" key="6">
    <source>
        <dbReference type="ARBA" id="ARBA00022813"/>
    </source>
</evidence>
<evidence type="ECO:0000256" key="10">
    <source>
        <dbReference type="ARBA" id="ARBA00023204"/>
    </source>
</evidence>
<sequence>VEPLTKRQREILNHLADFIQQNGYAPSLEEIGQRFGLSSLATVHKHLTNLEEKGFIRRSWNKSRSVEIVPTDKDGAQSRELDLMGYVAAGQPIEAIVTNESIAVPEMLIGKNRAYVLRVKGDSMIDEQIRDGDYVIVEDRKTAENGEMVIALLNNEEVTLKMLFRQDGRIRLQPANRKMEPLMINSADLKIRGVVVGIMRRY</sequence>
<dbReference type="InterPro" id="IPR039418">
    <property type="entry name" value="LexA-like"/>
</dbReference>
<keyword evidence="6" id="KW-0068">Autocatalytic cleavage</keyword>
<dbReference type="EMBL" id="UINC01077667">
    <property type="protein sequence ID" value="SVC17995.1"/>
    <property type="molecule type" value="Genomic_DNA"/>
</dbReference>
<dbReference type="Gene3D" id="2.10.109.10">
    <property type="entry name" value="Umud Fragment, subunit A"/>
    <property type="match status" value="1"/>
</dbReference>
<dbReference type="InterPro" id="IPR006199">
    <property type="entry name" value="LexA_DNA-bd_dom"/>
</dbReference>
<dbReference type="InterPro" id="IPR050077">
    <property type="entry name" value="LexA_repressor"/>
</dbReference>
<keyword evidence="3" id="KW-0235">DNA replication</keyword>
<evidence type="ECO:0000256" key="2">
    <source>
        <dbReference type="ARBA" id="ARBA00022491"/>
    </source>
</evidence>
<dbReference type="HAMAP" id="MF_00015">
    <property type="entry name" value="LexA"/>
    <property type="match status" value="1"/>
</dbReference>
<dbReference type="InterPro" id="IPR006197">
    <property type="entry name" value="Peptidase_S24_LexA"/>
</dbReference>
<dbReference type="NCBIfam" id="TIGR00498">
    <property type="entry name" value="lexA"/>
    <property type="match status" value="1"/>
</dbReference>
<organism evidence="14">
    <name type="scientific">marine metagenome</name>
    <dbReference type="NCBI Taxonomy" id="408172"/>
    <lineage>
        <taxon>unclassified sequences</taxon>
        <taxon>metagenomes</taxon>
        <taxon>ecological metagenomes</taxon>
    </lineage>
</organism>
<evidence type="ECO:0000259" key="12">
    <source>
        <dbReference type="Pfam" id="PF00717"/>
    </source>
</evidence>
<dbReference type="FunFam" id="1.10.10.10:FF:000009">
    <property type="entry name" value="LexA repressor"/>
    <property type="match status" value="1"/>
</dbReference>
<evidence type="ECO:0000259" key="13">
    <source>
        <dbReference type="Pfam" id="PF01726"/>
    </source>
</evidence>
<keyword evidence="8" id="KW-0238">DNA-binding</keyword>
<keyword evidence="4" id="KW-0227">DNA damage</keyword>
<dbReference type="SUPFAM" id="SSF51306">
    <property type="entry name" value="LexA/Signal peptidase"/>
    <property type="match status" value="1"/>
</dbReference>
<dbReference type="GO" id="GO:0006260">
    <property type="term" value="P:DNA replication"/>
    <property type="evidence" value="ECO:0007669"/>
    <property type="project" value="UniProtKB-KW"/>
</dbReference>
<dbReference type="GO" id="GO:0045892">
    <property type="term" value="P:negative regulation of DNA-templated transcription"/>
    <property type="evidence" value="ECO:0007669"/>
    <property type="project" value="InterPro"/>
</dbReference>
<dbReference type="AlphaFoldDB" id="A0A382K2D9"/>
<dbReference type="GO" id="GO:0004252">
    <property type="term" value="F:serine-type endopeptidase activity"/>
    <property type="evidence" value="ECO:0007669"/>
    <property type="project" value="InterPro"/>
</dbReference>
<feature type="domain" description="LexA repressor DNA-binding" evidence="13">
    <location>
        <begin position="2"/>
        <end position="64"/>
    </location>
</feature>
<evidence type="ECO:0000313" key="14">
    <source>
        <dbReference type="EMBL" id="SVC17995.1"/>
    </source>
</evidence>
<dbReference type="Pfam" id="PF00717">
    <property type="entry name" value="Peptidase_S24"/>
    <property type="match status" value="1"/>
</dbReference>
<evidence type="ECO:0000256" key="4">
    <source>
        <dbReference type="ARBA" id="ARBA00022763"/>
    </source>
</evidence>
<keyword evidence="5" id="KW-0378">Hydrolase</keyword>
<dbReference type="InterPro" id="IPR036390">
    <property type="entry name" value="WH_DNA-bd_sf"/>
</dbReference>
<feature type="domain" description="Peptidase S24/S26A/S26B/S26C" evidence="12">
    <location>
        <begin position="83"/>
        <end position="196"/>
    </location>
</feature>
<dbReference type="InterPro" id="IPR015927">
    <property type="entry name" value="Peptidase_S24_S26A/B/C"/>
</dbReference>
<gene>
    <name evidence="14" type="ORF">METZ01_LOCUS270849</name>
</gene>
<evidence type="ECO:0000256" key="11">
    <source>
        <dbReference type="ARBA" id="ARBA00023236"/>
    </source>
</evidence>
<dbReference type="GO" id="GO:0006508">
    <property type="term" value="P:proteolysis"/>
    <property type="evidence" value="ECO:0007669"/>
    <property type="project" value="InterPro"/>
</dbReference>
<evidence type="ECO:0000256" key="7">
    <source>
        <dbReference type="ARBA" id="ARBA00023015"/>
    </source>
</evidence>
<dbReference type="InterPro" id="IPR006200">
    <property type="entry name" value="LexA"/>
</dbReference>